<dbReference type="PROSITE" id="PS50931">
    <property type="entry name" value="HTH_LYSR"/>
    <property type="match status" value="1"/>
</dbReference>
<comment type="similarity">
    <text evidence="1">Belongs to the LysR transcriptional regulatory family.</text>
</comment>
<sequence length="299" mass="33619">MDLNAVRMFVAIAQTGSLTGAAQRLNIPLPTVSRRLKELERELKVQLVQRAAKGTVLTDAGVRLLEHAAVGIEALQDAEHAVQSDQMSLKGRLRLSLPQTFEPWWKLIASFQNRYPDIEVLVYATERRMDLYEDGIDVALRVGDIRHENLVARKVLSFRNIVVASPALIERLGRPTDPADLRRYPCGVWASRIDARARWSLGDQVIEPRAVIAANDYQMLTQRAIHGDVVAELPPFLALPAIAAGSLVAILEAYPCPEWPVHLLYPQSRFRSNLVRTYLEYCQLNIGEVQAACNHRIWC</sequence>
<dbReference type="RefSeq" id="WP_148815843.1">
    <property type="nucleotide sequence ID" value="NZ_CP043046.1"/>
</dbReference>
<evidence type="ECO:0000256" key="4">
    <source>
        <dbReference type="ARBA" id="ARBA00023163"/>
    </source>
</evidence>
<evidence type="ECO:0000256" key="3">
    <source>
        <dbReference type="ARBA" id="ARBA00023125"/>
    </source>
</evidence>
<dbReference type="SUPFAM" id="SSF53850">
    <property type="entry name" value="Periplasmic binding protein-like II"/>
    <property type="match status" value="1"/>
</dbReference>
<feature type="domain" description="HTH lysR-type" evidence="5">
    <location>
        <begin position="1"/>
        <end position="58"/>
    </location>
</feature>
<accession>A0A5C0AWY2</accession>
<proteinExistence type="inferred from homology"/>
<evidence type="ECO:0000313" key="6">
    <source>
        <dbReference type="EMBL" id="QEI06838.1"/>
    </source>
</evidence>
<dbReference type="GO" id="GO:0003677">
    <property type="term" value="F:DNA binding"/>
    <property type="evidence" value="ECO:0007669"/>
    <property type="project" value="UniProtKB-KW"/>
</dbReference>
<dbReference type="FunFam" id="1.10.10.10:FF:000001">
    <property type="entry name" value="LysR family transcriptional regulator"/>
    <property type="match status" value="1"/>
</dbReference>
<evidence type="ECO:0000256" key="2">
    <source>
        <dbReference type="ARBA" id="ARBA00023015"/>
    </source>
</evidence>
<evidence type="ECO:0000313" key="7">
    <source>
        <dbReference type="Proteomes" id="UP000325161"/>
    </source>
</evidence>
<dbReference type="PANTHER" id="PTHR30537:SF5">
    <property type="entry name" value="HTH-TYPE TRANSCRIPTIONAL ACTIVATOR TTDR-RELATED"/>
    <property type="match status" value="1"/>
</dbReference>
<keyword evidence="4" id="KW-0804">Transcription</keyword>
<gene>
    <name evidence="6" type="ORF">FXN63_14095</name>
</gene>
<keyword evidence="2" id="KW-0805">Transcription regulation</keyword>
<dbReference type="Gene3D" id="1.10.10.10">
    <property type="entry name" value="Winged helix-like DNA-binding domain superfamily/Winged helix DNA-binding domain"/>
    <property type="match status" value="1"/>
</dbReference>
<dbReference type="Pfam" id="PF03466">
    <property type="entry name" value="LysR_substrate"/>
    <property type="match status" value="1"/>
</dbReference>
<dbReference type="SUPFAM" id="SSF46785">
    <property type="entry name" value="Winged helix' DNA-binding domain"/>
    <property type="match status" value="1"/>
</dbReference>
<organism evidence="6 7">
    <name type="scientific">Pigmentiphaga aceris</name>
    <dbReference type="NCBI Taxonomy" id="1940612"/>
    <lineage>
        <taxon>Bacteria</taxon>
        <taxon>Pseudomonadati</taxon>
        <taxon>Pseudomonadota</taxon>
        <taxon>Betaproteobacteria</taxon>
        <taxon>Burkholderiales</taxon>
        <taxon>Alcaligenaceae</taxon>
        <taxon>Pigmentiphaga</taxon>
    </lineage>
</organism>
<dbReference type="Proteomes" id="UP000325161">
    <property type="component" value="Chromosome"/>
</dbReference>
<dbReference type="PANTHER" id="PTHR30537">
    <property type="entry name" value="HTH-TYPE TRANSCRIPTIONAL REGULATOR"/>
    <property type="match status" value="1"/>
</dbReference>
<name>A0A5C0AWY2_9BURK</name>
<keyword evidence="7" id="KW-1185">Reference proteome</keyword>
<dbReference type="OrthoDB" id="8587114at2"/>
<evidence type="ECO:0000259" key="5">
    <source>
        <dbReference type="PROSITE" id="PS50931"/>
    </source>
</evidence>
<dbReference type="InterPro" id="IPR005119">
    <property type="entry name" value="LysR_subst-bd"/>
</dbReference>
<reference evidence="6 7" key="1">
    <citation type="submission" date="2019-08" db="EMBL/GenBank/DDBJ databases">
        <title>Amphibian skin-associated Pigmentiphaga: genome sequence and occurrence across geography and hosts.</title>
        <authorList>
            <person name="Bletz M.C."/>
            <person name="Bunk B."/>
            <person name="Sproeer C."/>
            <person name="Biwer P."/>
            <person name="Reiter S."/>
            <person name="Rabemananjara F.C.E."/>
            <person name="Schulz S."/>
            <person name="Overmann J."/>
            <person name="Vences M."/>
        </authorList>
    </citation>
    <scope>NUCLEOTIDE SEQUENCE [LARGE SCALE GENOMIC DNA]</scope>
    <source>
        <strain evidence="6 7">Mada1488</strain>
    </source>
</reference>
<dbReference type="InterPro" id="IPR000847">
    <property type="entry name" value="LysR_HTH_N"/>
</dbReference>
<dbReference type="Pfam" id="PF00126">
    <property type="entry name" value="HTH_1"/>
    <property type="match status" value="1"/>
</dbReference>
<dbReference type="InterPro" id="IPR058163">
    <property type="entry name" value="LysR-type_TF_proteobact-type"/>
</dbReference>
<dbReference type="KEGG" id="pacr:FXN63_14095"/>
<dbReference type="CDD" id="cd08422">
    <property type="entry name" value="PBP2_CrgA_like"/>
    <property type="match status" value="1"/>
</dbReference>
<dbReference type="EMBL" id="CP043046">
    <property type="protein sequence ID" value="QEI06838.1"/>
    <property type="molecule type" value="Genomic_DNA"/>
</dbReference>
<dbReference type="Gene3D" id="3.40.190.290">
    <property type="match status" value="1"/>
</dbReference>
<dbReference type="InterPro" id="IPR036390">
    <property type="entry name" value="WH_DNA-bd_sf"/>
</dbReference>
<dbReference type="AlphaFoldDB" id="A0A5C0AWY2"/>
<protein>
    <submittedName>
        <fullName evidence="6">LysR family transcriptional regulator</fullName>
    </submittedName>
</protein>
<dbReference type="GO" id="GO:0003700">
    <property type="term" value="F:DNA-binding transcription factor activity"/>
    <property type="evidence" value="ECO:0007669"/>
    <property type="project" value="InterPro"/>
</dbReference>
<evidence type="ECO:0000256" key="1">
    <source>
        <dbReference type="ARBA" id="ARBA00009437"/>
    </source>
</evidence>
<keyword evidence="3" id="KW-0238">DNA-binding</keyword>
<dbReference type="InterPro" id="IPR036388">
    <property type="entry name" value="WH-like_DNA-bd_sf"/>
</dbReference>